<organism evidence="8 9">
    <name type="scientific">Flavobacterium croceum DSM 17960</name>
    <dbReference type="NCBI Taxonomy" id="1121886"/>
    <lineage>
        <taxon>Bacteria</taxon>
        <taxon>Pseudomonadati</taxon>
        <taxon>Bacteroidota</taxon>
        <taxon>Flavobacteriia</taxon>
        <taxon>Flavobacteriales</taxon>
        <taxon>Flavobacteriaceae</taxon>
        <taxon>Flavobacterium</taxon>
    </lineage>
</organism>
<evidence type="ECO:0000256" key="2">
    <source>
        <dbReference type="ARBA" id="ARBA00001946"/>
    </source>
</evidence>
<evidence type="ECO:0000313" key="8">
    <source>
        <dbReference type="EMBL" id="POS01307.1"/>
    </source>
</evidence>
<dbReference type="Proteomes" id="UP000237056">
    <property type="component" value="Unassembled WGS sequence"/>
</dbReference>
<keyword evidence="3" id="KW-0479">Metal-binding</keyword>
<keyword evidence="5" id="KW-0460">Magnesium</keyword>
<dbReference type="OrthoDB" id="9802805at2"/>
<dbReference type="InterPro" id="IPR015797">
    <property type="entry name" value="NUDIX_hydrolase-like_dom_sf"/>
</dbReference>
<name>A0A2S4N6H4_9FLAO</name>
<dbReference type="SUPFAM" id="SSF55811">
    <property type="entry name" value="Nudix"/>
    <property type="match status" value="1"/>
</dbReference>
<dbReference type="PANTHER" id="PTHR12992:SF11">
    <property type="entry name" value="MITOCHONDRIAL COENZYME A DIPHOSPHATASE NUDT8"/>
    <property type="match status" value="1"/>
</dbReference>
<feature type="domain" description="Nudix hydrolase" evidence="7">
    <location>
        <begin position="44"/>
        <end position="179"/>
    </location>
</feature>
<protein>
    <submittedName>
        <fullName evidence="8">8-oxo-dGTP pyrophosphatase MutT (NUDIX family)</fullName>
    </submittedName>
</protein>
<evidence type="ECO:0000256" key="1">
    <source>
        <dbReference type="ARBA" id="ARBA00001936"/>
    </source>
</evidence>
<dbReference type="CDD" id="cd03426">
    <property type="entry name" value="NUDIX_CoAse_Nudt7"/>
    <property type="match status" value="1"/>
</dbReference>
<evidence type="ECO:0000313" key="9">
    <source>
        <dbReference type="Proteomes" id="UP000237056"/>
    </source>
</evidence>
<dbReference type="InterPro" id="IPR045121">
    <property type="entry name" value="CoAse"/>
</dbReference>
<comment type="caution">
    <text evidence="8">The sequence shown here is derived from an EMBL/GenBank/DDBJ whole genome shotgun (WGS) entry which is preliminary data.</text>
</comment>
<evidence type="ECO:0000256" key="6">
    <source>
        <dbReference type="ARBA" id="ARBA00023211"/>
    </source>
</evidence>
<dbReference type="PROSITE" id="PS51462">
    <property type="entry name" value="NUDIX"/>
    <property type="match status" value="1"/>
</dbReference>
<dbReference type="AlphaFoldDB" id="A0A2S4N6H4"/>
<evidence type="ECO:0000259" key="7">
    <source>
        <dbReference type="PROSITE" id="PS51462"/>
    </source>
</evidence>
<comment type="cofactor">
    <cofactor evidence="1">
        <name>Mn(2+)</name>
        <dbReference type="ChEBI" id="CHEBI:29035"/>
    </cofactor>
</comment>
<evidence type="ECO:0000256" key="3">
    <source>
        <dbReference type="ARBA" id="ARBA00022723"/>
    </source>
</evidence>
<dbReference type="Pfam" id="PF00293">
    <property type="entry name" value="NUDIX"/>
    <property type="match status" value="1"/>
</dbReference>
<evidence type="ECO:0000256" key="5">
    <source>
        <dbReference type="ARBA" id="ARBA00022842"/>
    </source>
</evidence>
<accession>A0A2S4N6H4</accession>
<dbReference type="EMBL" id="PQNY01000011">
    <property type="protein sequence ID" value="POS01307.1"/>
    <property type="molecule type" value="Genomic_DNA"/>
</dbReference>
<dbReference type="GO" id="GO:0010945">
    <property type="term" value="F:coenzyme A diphosphatase activity"/>
    <property type="evidence" value="ECO:0007669"/>
    <property type="project" value="InterPro"/>
</dbReference>
<evidence type="ECO:0000256" key="4">
    <source>
        <dbReference type="ARBA" id="ARBA00022801"/>
    </source>
</evidence>
<dbReference type="GO" id="GO:0046872">
    <property type="term" value="F:metal ion binding"/>
    <property type="evidence" value="ECO:0007669"/>
    <property type="project" value="UniProtKB-KW"/>
</dbReference>
<dbReference type="InterPro" id="IPR000086">
    <property type="entry name" value="NUDIX_hydrolase_dom"/>
</dbReference>
<keyword evidence="4" id="KW-0378">Hydrolase</keyword>
<dbReference type="PANTHER" id="PTHR12992">
    <property type="entry name" value="NUDIX HYDROLASE"/>
    <property type="match status" value="1"/>
</dbReference>
<keyword evidence="6" id="KW-0464">Manganese</keyword>
<gene>
    <name evidence="8" type="ORF">Q361_11118</name>
</gene>
<keyword evidence="9" id="KW-1185">Reference proteome</keyword>
<sequence length="210" mass="23796">MLLTEFSNIISNLQSASLLPNAHQKIMSVERQKALNENLGAIVNAKEAAVLVLLNPIQNKMYVTLIKRNSYDGVHSNQFAFPGGKVDPTDENLQSTAQREAWEEIGIMPYEYSVLKPLSKLYIPPSNFWVFPFLAYTTSNVKFNLNPREVVSTLHIPLDYLLQPDVITETEISTSYAKNIQVPCFIYQNNIIWGATAMILNELREMMLSL</sequence>
<dbReference type="Gene3D" id="3.90.79.10">
    <property type="entry name" value="Nucleoside Triphosphate Pyrophosphohydrolase"/>
    <property type="match status" value="1"/>
</dbReference>
<comment type="cofactor">
    <cofactor evidence="2">
        <name>Mg(2+)</name>
        <dbReference type="ChEBI" id="CHEBI:18420"/>
    </cofactor>
</comment>
<reference evidence="8 9" key="1">
    <citation type="submission" date="2018-01" db="EMBL/GenBank/DDBJ databases">
        <title>Genomic Encyclopedia of Type Strains, Phase I: the one thousand microbial genomes (KMG-I) project.</title>
        <authorList>
            <person name="Goeker M."/>
        </authorList>
    </citation>
    <scope>NUCLEOTIDE SEQUENCE [LARGE SCALE GENOMIC DNA]</scope>
    <source>
        <strain evidence="8 9">DSM 17960</strain>
    </source>
</reference>
<proteinExistence type="predicted"/>